<evidence type="ECO:0000256" key="4">
    <source>
        <dbReference type="ARBA" id="ARBA00025742"/>
    </source>
</evidence>
<keyword evidence="3" id="KW-0408">Iron</keyword>
<evidence type="ECO:0000313" key="6">
    <source>
        <dbReference type="EMBL" id="TWR29208.1"/>
    </source>
</evidence>
<sequence>MKTIAFITDIHLDENLLQEKGVDTRKQWELLLSDLATREIDHIVFGGDIGAASAYPWFFKTLNHFNLKYIIGNHDTFSEAAKYYIGELPAGNELYYSEKGKHYKYIYMDTSAGSISAAQLHWLKNKLVTDKPVILFIHHPILAVDTPIDRQYPLHGRDEIANVLKEIDEKVFVFCGHYHMEDILQSDNITQIITPASSYQIVKQAKDLEFDNTTFGYCILQLSAFKIQTQVVMSRNGKFEADTMNTFHLAH</sequence>
<dbReference type="EMBL" id="VOEJ01000004">
    <property type="protein sequence ID" value="TWR29208.1"/>
    <property type="molecule type" value="Genomic_DNA"/>
</dbReference>
<comment type="caution">
    <text evidence="6">The sequence shown here is derived from an EMBL/GenBank/DDBJ whole genome shotgun (WGS) entry which is preliminary data.</text>
</comment>
<dbReference type="Pfam" id="PF00149">
    <property type="entry name" value="Metallophos"/>
    <property type="match status" value="1"/>
</dbReference>
<dbReference type="InterPro" id="IPR050884">
    <property type="entry name" value="CNP_phosphodiesterase-III"/>
</dbReference>
<evidence type="ECO:0000256" key="1">
    <source>
        <dbReference type="ARBA" id="ARBA00022723"/>
    </source>
</evidence>
<dbReference type="InterPro" id="IPR029052">
    <property type="entry name" value="Metallo-depent_PP-like"/>
</dbReference>
<keyword evidence="2" id="KW-0378">Hydrolase</keyword>
<protein>
    <submittedName>
        <fullName evidence="6">Metallophosphoesterase</fullName>
    </submittedName>
</protein>
<dbReference type="OrthoDB" id="651281at2"/>
<accession>A0A563UCX2</accession>
<dbReference type="GO" id="GO:0046872">
    <property type="term" value="F:metal ion binding"/>
    <property type="evidence" value="ECO:0007669"/>
    <property type="project" value="UniProtKB-KW"/>
</dbReference>
<dbReference type="SUPFAM" id="SSF56300">
    <property type="entry name" value="Metallo-dependent phosphatases"/>
    <property type="match status" value="1"/>
</dbReference>
<reference evidence="6 7" key="1">
    <citation type="submission" date="2019-07" db="EMBL/GenBank/DDBJ databases">
        <authorList>
            <person name="Kim J."/>
        </authorList>
    </citation>
    <scope>NUCLEOTIDE SEQUENCE [LARGE SCALE GENOMIC DNA]</scope>
    <source>
        <strain evidence="7">dk17</strain>
    </source>
</reference>
<dbReference type="Proteomes" id="UP000320042">
    <property type="component" value="Unassembled WGS sequence"/>
</dbReference>
<comment type="similarity">
    <text evidence="4">Belongs to the cyclic nucleotide phosphodiesterase class-III family.</text>
</comment>
<dbReference type="InterPro" id="IPR004843">
    <property type="entry name" value="Calcineurin-like_PHP"/>
</dbReference>
<dbReference type="RefSeq" id="WP_146381695.1">
    <property type="nucleotide sequence ID" value="NZ_VOEJ01000004.1"/>
</dbReference>
<keyword evidence="7" id="KW-1185">Reference proteome</keyword>
<evidence type="ECO:0000256" key="2">
    <source>
        <dbReference type="ARBA" id="ARBA00022801"/>
    </source>
</evidence>
<gene>
    <name evidence="6" type="ORF">FPZ43_09545</name>
</gene>
<evidence type="ECO:0000313" key="7">
    <source>
        <dbReference type="Proteomes" id="UP000320042"/>
    </source>
</evidence>
<evidence type="ECO:0000259" key="5">
    <source>
        <dbReference type="Pfam" id="PF00149"/>
    </source>
</evidence>
<proteinExistence type="inferred from homology"/>
<feature type="domain" description="Calcineurin-like phosphoesterase" evidence="5">
    <location>
        <begin position="3"/>
        <end position="180"/>
    </location>
</feature>
<dbReference type="PANTHER" id="PTHR42988:SF2">
    <property type="entry name" value="CYCLIC NUCLEOTIDE PHOSPHODIESTERASE CBUA0032-RELATED"/>
    <property type="match status" value="1"/>
</dbReference>
<organism evidence="6 7">
    <name type="scientific">Mucilaginibacter pallidiroseus</name>
    <dbReference type="NCBI Taxonomy" id="2599295"/>
    <lineage>
        <taxon>Bacteria</taxon>
        <taxon>Pseudomonadati</taxon>
        <taxon>Bacteroidota</taxon>
        <taxon>Sphingobacteriia</taxon>
        <taxon>Sphingobacteriales</taxon>
        <taxon>Sphingobacteriaceae</taxon>
        <taxon>Mucilaginibacter</taxon>
    </lineage>
</organism>
<evidence type="ECO:0000256" key="3">
    <source>
        <dbReference type="ARBA" id="ARBA00023004"/>
    </source>
</evidence>
<dbReference type="GO" id="GO:0016787">
    <property type="term" value="F:hydrolase activity"/>
    <property type="evidence" value="ECO:0007669"/>
    <property type="project" value="UniProtKB-KW"/>
</dbReference>
<dbReference type="Gene3D" id="3.60.21.10">
    <property type="match status" value="1"/>
</dbReference>
<dbReference type="AlphaFoldDB" id="A0A563UCX2"/>
<keyword evidence="1" id="KW-0479">Metal-binding</keyword>
<dbReference type="PANTHER" id="PTHR42988">
    <property type="entry name" value="PHOSPHOHYDROLASE"/>
    <property type="match status" value="1"/>
</dbReference>
<name>A0A563UCX2_9SPHI</name>